<organism evidence="1">
    <name type="scientific">Aliivibrio wodanis</name>
    <dbReference type="NCBI Taxonomy" id="80852"/>
    <lineage>
        <taxon>Bacteria</taxon>
        <taxon>Pseudomonadati</taxon>
        <taxon>Pseudomonadota</taxon>
        <taxon>Gammaproteobacteria</taxon>
        <taxon>Vibrionales</taxon>
        <taxon>Vibrionaceae</taxon>
        <taxon>Aliivibrio</taxon>
    </lineage>
</organism>
<sequence length="150" mass="17661">MVVQNKEWMNLGITQHRAANGDAYKSSRSAMRHAAFKSDDSARVVVLDDGFVVLTGKEMTKEEALLFREHYLPYRHENMLHAEGVFEKHRKPWPLEQPILCSKNNQAKKILGLYYWQMPFDEARKKSEYRGLPYRTWQRGRIKHGLVIDE</sequence>
<evidence type="ECO:0000313" key="1">
    <source>
        <dbReference type="EMBL" id="VVV06885.1"/>
    </source>
</evidence>
<dbReference type="EMBL" id="LR721753">
    <property type="protein sequence ID" value="VVV06885.1"/>
    <property type="molecule type" value="Genomic_DNA"/>
</dbReference>
<gene>
    <name evidence="1" type="ORF">AW0309160_04379</name>
</gene>
<protein>
    <submittedName>
        <fullName evidence="1">Uncharacterized protein</fullName>
    </submittedName>
</protein>
<proteinExistence type="predicted"/>
<accession>A0A5Q4ZYF0</accession>
<dbReference type="AlphaFoldDB" id="A0A5Q4ZYF0"/>
<reference evidence="1" key="1">
    <citation type="submission" date="2019-09" db="EMBL/GenBank/DDBJ databases">
        <authorList>
            <person name="Hjerde E."/>
        </authorList>
    </citation>
    <scope>NUCLEOTIDE SEQUENCE [LARGE SCALE GENOMIC DNA]</scope>
    <source>
        <strain evidence="1">06/09/160</strain>
        <plasmid evidence="1">pAWOD_2</plasmid>
    </source>
</reference>
<keyword evidence="1" id="KW-0614">Plasmid</keyword>
<dbReference type="RefSeq" id="WP_192957799.1">
    <property type="nucleotide sequence ID" value="NZ_LR721753.1"/>
</dbReference>
<name>A0A5Q4ZYF0_9GAMM</name>
<geneLocation type="plasmid" evidence="1">
    <name>pAWOD_2</name>
</geneLocation>